<dbReference type="InterPro" id="IPR025166">
    <property type="entry name" value="Integrase_DNA_bind_dom"/>
</dbReference>
<dbReference type="Pfam" id="PF13356">
    <property type="entry name" value="Arm-DNA-bind_3"/>
    <property type="match status" value="1"/>
</dbReference>
<dbReference type="GO" id="GO:0006310">
    <property type="term" value="P:DNA recombination"/>
    <property type="evidence" value="ECO:0007669"/>
    <property type="project" value="UniProtKB-KW"/>
</dbReference>
<dbReference type="InterPro" id="IPR013762">
    <property type="entry name" value="Integrase-like_cat_sf"/>
</dbReference>
<proteinExistence type="inferred from homology"/>
<gene>
    <name evidence="6" type="ORF">BCS93_18215</name>
</gene>
<accession>A0AAP8MUB7</accession>
<dbReference type="Pfam" id="PF00589">
    <property type="entry name" value="Phage_integrase"/>
    <property type="match status" value="1"/>
</dbReference>
<evidence type="ECO:0000256" key="4">
    <source>
        <dbReference type="ARBA" id="ARBA00023172"/>
    </source>
</evidence>
<dbReference type="CDD" id="cd00801">
    <property type="entry name" value="INT_P4_C"/>
    <property type="match status" value="1"/>
</dbReference>
<dbReference type="PANTHER" id="PTHR30629">
    <property type="entry name" value="PROPHAGE INTEGRASE"/>
    <property type="match status" value="1"/>
</dbReference>
<keyword evidence="3" id="KW-0238">DNA-binding</keyword>
<dbReference type="RefSeq" id="WP_102478186.1">
    <property type="nucleotide sequence ID" value="NZ_MDBO01000134.1"/>
</dbReference>
<keyword evidence="2" id="KW-0229">DNA integration</keyword>
<dbReference type="Gene3D" id="1.10.150.130">
    <property type="match status" value="1"/>
</dbReference>
<evidence type="ECO:0000256" key="2">
    <source>
        <dbReference type="ARBA" id="ARBA00022908"/>
    </source>
</evidence>
<keyword evidence="4" id="KW-0233">DNA recombination</keyword>
<organism evidence="6 7">
    <name type="scientific">Vibrio breoganii</name>
    <dbReference type="NCBI Taxonomy" id="553239"/>
    <lineage>
        <taxon>Bacteria</taxon>
        <taxon>Pseudomonadati</taxon>
        <taxon>Pseudomonadota</taxon>
        <taxon>Gammaproteobacteria</taxon>
        <taxon>Vibrionales</taxon>
        <taxon>Vibrionaceae</taxon>
        <taxon>Vibrio</taxon>
    </lineage>
</organism>
<evidence type="ECO:0000259" key="5">
    <source>
        <dbReference type="PROSITE" id="PS51898"/>
    </source>
</evidence>
<comment type="similarity">
    <text evidence="1">Belongs to the 'phage' integrase family.</text>
</comment>
<comment type="caution">
    <text evidence="6">The sequence shown here is derived from an EMBL/GenBank/DDBJ whole genome shotgun (WGS) entry which is preliminary data.</text>
</comment>
<evidence type="ECO:0000313" key="7">
    <source>
        <dbReference type="Proteomes" id="UP000235611"/>
    </source>
</evidence>
<dbReference type="PROSITE" id="PS51898">
    <property type="entry name" value="TYR_RECOMBINASE"/>
    <property type="match status" value="1"/>
</dbReference>
<dbReference type="AlphaFoldDB" id="A0AAP8MUB7"/>
<dbReference type="Gene3D" id="1.10.443.10">
    <property type="entry name" value="Intergrase catalytic core"/>
    <property type="match status" value="1"/>
</dbReference>
<evidence type="ECO:0000256" key="3">
    <source>
        <dbReference type="ARBA" id="ARBA00023125"/>
    </source>
</evidence>
<evidence type="ECO:0000313" key="6">
    <source>
        <dbReference type="EMBL" id="PMP05813.1"/>
    </source>
</evidence>
<feature type="domain" description="Tyr recombinase" evidence="5">
    <location>
        <begin position="225"/>
        <end position="410"/>
    </location>
</feature>
<dbReference type="GO" id="GO:0015074">
    <property type="term" value="P:DNA integration"/>
    <property type="evidence" value="ECO:0007669"/>
    <property type="project" value="UniProtKB-KW"/>
</dbReference>
<dbReference type="GO" id="GO:0003677">
    <property type="term" value="F:DNA binding"/>
    <property type="evidence" value="ECO:0007669"/>
    <property type="project" value="UniProtKB-KW"/>
</dbReference>
<dbReference type="EMBL" id="MDBO01000134">
    <property type="protein sequence ID" value="PMP05813.1"/>
    <property type="molecule type" value="Genomic_DNA"/>
</dbReference>
<dbReference type="InterPro" id="IPR002104">
    <property type="entry name" value="Integrase_catalytic"/>
</dbReference>
<evidence type="ECO:0000256" key="1">
    <source>
        <dbReference type="ARBA" id="ARBA00008857"/>
    </source>
</evidence>
<dbReference type="InterPro" id="IPR050808">
    <property type="entry name" value="Phage_Integrase"/>
</dbReference>
<dbReference type="Gene3D" id="3.30.160.390">
    <property type="entry name" value="Integrase, DNA-binding domain"/>
    <property type="match status" value="1"/>
</dbReference>
<dbReference type="InterPro" id="IPR010998">
    <property type="entry name" value="Integrase_recombinase_N"/>
</dbReference>
<reference evidence="7" key="1">
    <citation type="submission" date="2016-07" db="EMBL/GenBank/DDBJ databases">
        <title>Nontailed viruses are major unrecognized killers of bacteria in the ocean.</title>
        <authorList>
            <person name="Kauffman K."/>
            <person name="Hussain F."/>
            <person name="Yang J."/>
            <person name="Arevalo P."/>
            <person name="Brown J."/>
            <person name="Cutler M."/>
            <person name="Kelly L."/>
            <person name="Polz M.F."/>
        </authorList>
    </citation>
    <scope>NUCLEOTIDE SEQUENCE [LARGE SCALE GENOMIC DNA]</scope>
    <source>
        <strain evidence="7">10N.222.49.A5</strain>
    </source>
</reference>
<dbReference type="InterPro" id="IPR038488">
    <property type="entry name" value="Integrase_DNA-bd_sf"/>
</dbReference>
<protein>
    <recommendedName>
        <fullName evidence="5">Tyr recombinase domain-containing protein</fullName>
    </recommendedName>
</protein>
<dbReference type="SUPFAM" id="SSF56349">
    <property type="entry name" value="DNA breaking-rejoining enzymes"/>
    <property type="match status" value="1"/>
</dbReference>
<dbReference type="PANTHER" id="PTHR30629:SF2">
    <property type="entry name" value="PROPHAGE INTEGRASE INTS-RELATED"/>
    <property type="match status" value="1"/>
</dbReference>
<sequence length="422" mass="49082">MFTVKFLNSLTAKENAYYETDKTRTKGKGRLVVKVLKTGNKVFYFKYFKSKKLNLLKIGDFPNISLSKAREEQEKYSDMLSKDIDPKKEIELRYKLKIREEFEEESCGSIFQLLDSHALHKNKNGKRNYNTEKETVENELYVFIKPETKAKDITTKDLIPFFASMIQRGASCKANKVRSILHAAFNFGMKHDNDPANYNEMKHITFGLDSNPVTAIPVQTHAEKPGDHFLSFSEVYQLWNDLECRYHDLKMHRNTRNAIRLAIVLGGQRPYEVVNTLWSDVNFDDATLTVRAEIFKTAHAHVVPLTDTAIDILKEQLKNKQGPFIFFKASNPQEAMSTNTIAQALARYRDKTEIRYFNARDFRRTFKTLGGQIGLSKEIRDRVQGHAFNDVSSKHYDRYSYLKEKREALETWEKALRLKTLK</sequence>
<dbReference type="InterPro" id="IPR011010">
    <property type="entry name" value="DNA_brk_join_enz"/>
</dbReference>
<name>A0AAP8MUB7_9VIBR</name>
<dbReference type="Proteomes" id="UP000235611">
    <property type="component" value="Unassembled WGS sequence"/>
</dbReference>